<keyword evidence="2" id="KW-0732">Signal</keyword>
<evidence type="ECO:0000256" key="2">
    <source>
        <dbReference type="SAM" id="SignalP"/>
    </source>
</evidence>
<reference evidence="3 4" key="1">
    <citation type="submission" date="2016-10" db="EMBL/GenBank/DDBJ databases">
        <authorList>
            <person name="de Groot N.N."/>
        </authorList>
    </citation>
    <scope>NUCLEOTIDE SEQUENCE [LARGE SCALE GENOMIC DNA]</scope>
    <source>
        <strain evidence="3 4">GAS522</strain>
    </source>
</reference>
<evidence type="ECO:0000256" key="1">
    <source>
        <dbReference type="SAM" id="MobiDB-lite"/>
    </source>
</evidence>
<accession>A0A1H5DP59</accession>
<evidence type="ECO:0000313" key="3">
    <source>
        <dbReference type="EMBL" id="SED80685.1"/>
    </source>
</evidence>
<name>A0A1H5DP59_9BRAD</name>
<dbReference type="EMBL" id="FNTI01000001">
    <property type="protein sequence ID" value="SED80685.1"/>
    <property type="molecule type" value="Genomic_DNA"/>
</dbReference>
<dbReference type="Proteomes" id="UP000183208">
    <property type="component" value="Unassembled WGS sequence"/>
</dbReference>
<protein>
    <submittedName>
        <fullName evidence="3">Uncharacterized protein</fullName>
    </submittedName>
</protein>
<organism evidence="3 4">
    <name type="scientific">Bradyrhizobium lablabi</name>
    <dbReference type="NCBI Taxonomy" id="722472"/>
    <lineage>
        <taxon>Bacteria</taxon>
        <taxon>Pseudomonadati</taxon>
        <taxon>Pseudomonadota</taxon>
        <taxon>Alphaproteobacteria</taxon>
        <taxon>Hyphomicrobiales</taxon>
        <taxon>Nitrobacteraceae</taxon>
        <taxon>Bradyrhizobium</taxon>
    </lineage>
</organism>
<proteinExistence type="predicted"/>
<dbReference type="RefSeq" id="WP_074825218.1">
    <property type="nucleotide sequence ID" value="NZ_FNTI01000001.1"/>
</dbReference>
<feature type="chain" id="PRO_5010252878" evidence="2">
    <location>
        <begin position="22"/>
        <end position="99"/>
    </location>
</feature>
<feature type="compositionally biased region" description="Polar residues" evidence="1">
    <location>
        <begin position="40"/>
        <end position="54"/>
    </location>
</feature>
<feature type="region of interest" description="Disordered" evidence="1">
    <location>
        <begin position="25"/>
        <end position="99"/>
    </location>
</feature>
<evidence type="ECO:0000313" key="4">
    <source>
        <dbReference type="Proteomes" id="UP000183208"/>
    </source>
</evidence>
<sequence length="99" mass="9203">MKFAIIALAGAALFANSIALAQNASTGSTTTTGDAAVFPATSNPANAGSSSENRASPGAGIASGAMNNGTTGDTIGTGHGTPVAPTTGTGTAPAPAGRN</sequence>
<gene>
    <name evidence="3" type="ORF">SAMN05444171_5232</name>
</gene>
<dbReference type="AlphaFoldDB" id="A0A1H5DP59"/>
<feature type="compositionally biased region" description="Low complexity" evidence="1">
    <location>
        <begin position="69"/>
        <end position="99"/>
    </location>
</feature>
<feature type="signal peptide" evidence="2">
    <location>
        <begin position="1"/>
        <end position="21"/>
    </location>
</feature>